<name>A0A9X1X313_9SPHI</name>
<dbReference type="EMBL" id="JALJEJ010000003">
    <property type="protein sequence ID" value="MCJ8209706.1"/>
    <property type="molecule type" value="Genomic_DNA"/>
</dbReference>
<evidence type="ECO:0000313" key="10">
    <source>
        <dbReference type="EMBL" id="MCJ8209706.1"/>
    </source>
</evidence>
<dbReference type="InterPro" id="IPR005467">
    <property type="entry name" value="His_kinase_dom"/>
</dbReference>
<evidence type="ECO:0000256" key="4">
    <source>
        <dbReference type="ARBA" id="ARBA00022741"/>
    </source>
</evidence>
<comment type="caution">
    <text evidence="10">The sequence shown here is derived from an EMBL/GenBank/DDBJ whole genome shotgun (WGS) entry which is preliminary data.</text>
</comment>
<dbReference type="InterPro" id="IPR003661">
    <property type="entry name" value="HisK_dim/P_dom"/>
</dbReference>
<dbReference type="InterPro" id="IPR004358">
    <property type="entry name" value="Sig_transdc_His_kin-like_C"/>
</dbReference>
<keyword evidence="11" id="KW-1185">Reference proteome</keyword>
<keyword evidence="3" id="KW-0808">Transferase</keyword>
<dbReference type="SMART" id="SM00388">
    <property type="entry name" value="HisKA"/>
    <property type="match status" value="1"/>
</dbReference>
<evidence type="ECO:0000256" key="1">
    <source>
        <dbReference type="ARBA" id="ARBA00000085"/>
    </source>
</evidence>
<dbReference type="Pfam" id="PF07701">
    <property type="entry name" value="HNOBA"/>
    <property type="match status" value="2"/>
</dbReference>
<dbReference type="GO" id="GO:0000155">
    <property type="term" value="F:phosphorelay sensor kinase activity"/>
    <property type="evidence" value="ECO:0007669"/>
    <property type="project" value="InterPro"/>
</dbReference>
<keyword evidence="2" id="KW-0597">Phosphoprotein</keyword>
<dbReference type="PROSITE" id="PS50109">
    <property type="entry name" value="HIS_KIN"/>
    <property type="match status" value="1"/>
</dbReference>
<gene>
    <name evidence="10" type="ORF">MUY27_08295</name>
</gene>
<dbReference type="SMART" id="SM00387">
    <property type="entry name" value="HATPase_c"/>
    <property type="match status" value="1"/>
</dbReference>
<dbReference type="InterPro" id="IPR011645">
    <property type="entry name" value="HNOB_dom_associated"/>
</dbReference>
<dbReference type="AlphaFoldDB" id="A0A9X1X313"/>
<evidence type="ECO:0000256" key="2">
    <source>
        <dbReference type="ARBA" id="ARBA00022553"/>
    </source>
</evidence>
<keyword evidence="7" id="KW-0141">cGMP biosynthesis</keyword>
<evidence type="ECO:0000256" key="3">
    <source>
        <dbReference type="ARBA" id="ARBA00022679"/>
    </source>
</evidence>
<dbReference type="SUPFAM" id="SSF55874">
    <property type="entry name" value="ATPase domain of HSP90 chaperone/DNA topoisomerase II/histidine kinase"/>
    <property type="match status" value="1"/>
</dbReference>
<dbReference type="Gene3D" id="3.30.450.260">
    <property type="entry name" value="Haem NO binding associated domain"/>
    <property type="match status" value="1"/>
</dbReference>
<dbReference type="PANTHER" id="PTHR43711:SF26">
    <property type="entry name" value="SENSOR HISTIDINE KINASE RCSC"/>
    <property type="match status" value="1"/>
</dbReference>
<evidence type="ECO:0000259" key="9">
    <source>
        <dbReference type="PROSITE" id="PS50109"/>
    </source>
</evidence>
<keyword evidence="4" id="KW-0547">Nucleotide-binding</keyword>
<dbReference type="CDD" id="cd00075">
    <property type="entry name" value="HATPase"/>
    <property type="match status" value="1"/>
</dbReference>
<dbReference type="GO" id="GO:0004383">
    <property type="term" value="F:guanylate cyclase activity"/>
    <property type="evidence" value="ECO:0007669"/>
    <property type="project" value="InterPro"/>
</dbReference>
<evidence type="ECO:0000313" key="11">
    <source>
        <dbReference type="Proteomes" id="UP001139450"/>
    </source>
</evidence>
<dbReference type="Proteomes" id="UP001139450">
    <property type="component" value="Unassembled WGS sequence"/>
</dbReference>
<feature type="coiled-coil region" evidence="8">
    <location>
        <begin position="133"/>
        <end position="170"/>
    </location>
</feature>
<keyword evidence="8" id="KW-0175">Coiled coil</keyword>
<keyword evidence="10" id="KW-0067">ATP-binding</keyword>
<evidence type="ECO:0000256" key="6">
    <source>
        <dbReference type="ARBA" id="ARBA00023012"/>
    </source>
</evidence>
<dbReference type="SUPFAM" id="SSF47384">
    <property type="entry name" value="Homodimeric domain of signal transducing histidine kinase"/>
    <property type="match status" value="1"/>
</dbReference>
<protein>
    <submittedName>
        <fullName evidence="10">ATP-binding protein</fullName>
    </submittedName>
</protein>
<evidence type="ECO:0000256" key="7">
    <source>
        <dbReference type="ARBA" id="ARBA00023293"/>
    </source>
</evidence>
<evidence type="ECO:0000256" key="8">
    <source>
        <dbReference type="SAM" id="Coils"/>
    </source>
</evidence>
<comment type="catalytic activity">
    <reaction evidence="1">
        <text>ATP + protein L-histidine = ADP + protein N-phospho-L-histidine.</text>
        <dbReference type="EC" id="2.7.13.3"/>
    </reaction>
</comment>
<organism evidence="10 11">
    <name type="scientific">Mucilaginibacter straminoryzae</name>
    <dbReference type="NCBI Taxonomy" id="2932774"/>
    <lineage>
        <taxon>Bacteria</taxon>
        <taxon>Pseudomonadati</taxon>
        <taxon>Bacteroidota</taxon>
        <taxon>Sphingobacteriia</taxon>
        <taxon>Sphingobacteriales</taxon>
        <taxon>Sphingobacteriaceae</taxon>
        <taxon>Mucilaginibacter</taxon>
    </lineage>
</organism>
<dbReference type="RefSeq" id="WP_245129538.1">
    <property type="nucleotide sequence ID" value="NZ_JALJEJ010000003.1"/>
</dbReference>
<dbReference type="InterPro" id="IPR050736">
    <property type="entry name" value="Sensor_HK_Regulatory"/>
</dbReference>
<dbReference type="Pfam" id="PF02518">
    <property type="entry name" value="HATPase_c"/>
    <property type="match status" value="1"/>
</dbReference>
<dbReference type="Pfam" id="PF00512">
    <property type="entry name" value="HisKA"/>
    <property type="match status" value="1"/>
</dbReference>
<dbReference type="PANTHER" id="PTHR43711">
    <property type="entry name" value="TWO-COMPONENT HISTIDINE KINASE"/>
    <property type="match status" value="1"/>
</dbReference>
<dbReference type="InterPro" id="IPR003594">
    <property type="entry name" value="HATPase_dom"/>
</dbReference>
<dbReference type="GO" id="GO:0005524">
    <property type="term" value="F:ATP binding"/>
    <property type="evidence" value="ECO:0007669"/>
    <property type="project" value="UniProtKB-KW"/>
</dbReference>
<dbReference type="InterPro" id="IPR042463">
    <property type="entry name" value="HNOB_dom_associated_sf"/>
</dbReference>
<dbReference type="CDD" id="cd00082">
    <property type="entry name" value="HisKA"/>
    <property type="match status" value="1"/>
</dbReference>
<evidence type="ECO:0000256" key="5">
    <source>
        <dbReference type="ARBA" id="ARBA00022777"/>
    </source>
</evidence>
<dbReference type="InterPro" id="IPR036097">
    <property type="entry name" value="HisK_dim/P_sf"/>
</dbReference>
<dbReference type="Gene3D" id="1.10.287.130">
    <property type="match status" value="1"/>
</dbReference>
<feature type="domain" description="Histidine kinase" evidence="9">
    <location>
        <begin position="184"/>
        <end position="399"/>
    </location>
</feature>
<reference evidence="10" key="1">
    <citation type="submission" date="2022-04" db="EMBL/GenBank/DDBJ databases">
        <title>Mucilaginibacter sp. RS28 isolated from freshwater.</title>
        <authorList>
            <person name="Ko S.-R."/>
        </authorList>
    </citation>
    <scope>NUCLEOTIDE SEQUENCE</scope>
    <source>
        <strain evidence="10">RS28</strain>
    </source>
</reference>
<dbReference type="InterPro" id="IPR036890">
    <property type="entry name" value="HATPase_C_sf"/>
</dbReference>
<proteinExistence type="predicted"/>
<accession>A0A9X1X313</accession>
<sequence>MLRFTPDSFNRLFPFFLLLKNDLSIAEAGESYSQLIPNLKYSAFLSQFEIWRPTTFRVSFKALRTADNQFFVLRSLTRKSFLLRGQFEYLEPTDEVIFAGSPWMKSVDQMNELGLNLKNFAKHDSVIDLLMVLKRMEVENETLTELLVTVEQQKDKLKEGETRILNALKKEKEFNDLKSNFISLTSHEFRTPLTTIRSSAELTELSLGETSKHPKISKYLGHIKEEVDYIDSLLTDIYTASKIQSDSFELRLEQLSIVSLLNEITSSEYITAGKYTAVETFGEERSIVADIELIKMAFSRIINNSYKFSEGCLPPRVHITFMDDEVKIDFQDFGIGIPREDFQNLFSPFGRGKNAATLRGAGMGLFIAQKFIELHGGFITVTSDLKQGSIFSVTLPITPDTV</sequence>
<keyword evidence="5" id="KW-0418">Kinase</keyword>
<dbReference type="PRINTS" id="PR00344">
    <property type="entry name" value="BCTRLSENSOR"/>
</dbReference>
<keyword evidence="6" id="KW-0902">Two-component regulatory system</keyword>
<dbReference type="Gene3D" id="3.30.565.10">
    <property type="entry name" value="Histidine kinase-like ATPase, C-terminal domain"/>
    <property type="match status" value="1"/>
</dbReference>